<sequence>MQTDKDFKLAVALNSSIAKLTRRLRKQAGKQPFSLTEQTTMALLEANKKMLPSELADAHHISAQAISQVINRLYDQNCIIKNEDEADKRKVYISLNEEGRQKLTEMRTARSEWLGGAIDKELTKEEKAQLPVFIAMLQRLSEVEY</sequence>
<dbReference type="EMBL" id="CP032489">
    <property type="protein sequence ID" value="AYD47867.1"/>
    <property type="molecule type" value="Genomic_DNA"/>
</dbReference>
<dbReference type="OrthoDB" id="9804055at2"/>
<accession>A0A386HPK0</accession>
<evidence type="ECO:0000313" key="5">
    <source>
        <dbReference type="EMBL" id="AYD47867.1"/>
    </source>
</evidence>
<dbReference type="GO" id="GO:0003677">
    <property type="term" value="F:DNA binding"/>
    <property type="evidence" value="ECO:0007669"/>
    <property type="project" value="UniProtKB-KW"/>
</dbReference>
<feature type="domain" description="HTH marR-type" evidence="4">
    <location>
        <begin position="6"/>
        <end position="142"/>
    </location>
</feature>
<keyword evidence="2" id="KW-0238">DNA-binding</keyword>
<gene>
    <name evidence="5" type="ORF">D6B99_09855</name>
</gene>
<dbReference type="PANTHER" id="PTHR39515:SF2">
    <property type="entry name" value="HTH-TYPE TRANSCRIPTIONAL REGULATOR RV0880"/>
    <property type="match status" value="1"/>
</dbReference>
<dbReference type="InterPro" id="IPR036390">
    <property type="entry name" value="WH_DNA-bd_sf"/>
</dbReference>
<organism evidence="5 6">
    <name type="scientific">Arachidicoccus soli</name>
    <dbReference type="NCBI Taxonomy" id="2341117"/>
    <lineage>
        <taxon>Bacteria</taxon>
        <taxon>Pseudomonadati</taxon>
        <taxon>Bacteroidota</taxon>
        <taxon>Chitinophagia</taxon>
        <taxon>Chitinophagales</taxon>
        <taxon>Chitinophagaceae</taxon>
        <taxon>Arachidicoccus</taxon>
    </lineage>
</organism>
<dbReference type="Proteomes" id="UP000266118">
    <property type="component" value="Chromosome"/>
</dbReference>
<dbReference type="PANTHER" id="PTHR39515">
    <property type="entry name" value="CONSERVED PROTEIN"/>
    <property type="match status" value="1"/>
</dbReference>
<dbReference type="InterPro" id="IPR036388">
    <property type="entry name" value="WH-like_DNA-bd_sf"/>
</dbReference>
<evidence type="ECO:0000256" key="1">
    <source>
        <dbReference type="ARBA" id="ARBA00023015"/>
    </source>
</evidence>
<dbReference type="GO" id="GO:0003700">
    <property type="term" value="F:DNA-binding transcription factor activity"/>
    <property type="evidence" value="ECO:0007669"/>
    <property type="project" value="InterPro"/>
</dbReference>
<proteinExistence type="predicted"/>
<dbReference type="AlphaFoldDB" id="A0A386HPK0"/>
<dbReference type="InterPro" id="IPR055166">
    <property type="entry name" value="Transc_reg_Sar_Rot_HTH"/>
</dbReference>
<dbReference type="SMART" id="SM00347">
    <property type="entry name" value="HTH_MARR"/>
    <property type="match status" value="1"/>
</dbReference>
<evidence type="ECO:0000259" key="4">
    <source>
        <dbReference type="PROSITE" id="PS50995"/>
    </source>
</evidence>
<protein>
    <submittedName>
        <fullName evidence="5">MarR family transcriptional regulator</fullName>
    </submittedName>
</protein>
<dbReference type="Gene3D" id="1.10.10.10">
    <property type="entry name" value="Winged helix-like DNA-binding domain superfamily/Winged helix DNA-binding domain"/>
    <property type="match status" value="1"/>
</dbReference>
<dbReference type="KEGG" id="ark:D6B99_09855"/>
<dbReference type="InterPro" id="IPR052526">
    <property type="entry name" value="HTH-type_Bedaq_tolerance"/>
</dbReference>
<dbReference type="SUPFAM" id="SSF46785">
    <property type="entry name" value="Winged helix' DNA-binding domain"/>
    <property type="match status" value="1"/>
</dbReference>
<dbReference type="InterPro" id="IPR000835">
    <property type="entry name" value="HTH_MarR-typ"/>
</dbReference>
<evidence type="ECO:0000313" key="6">
    <source>
        <dbReference type="Proteomes" id="UP000266118"/>
    </source>
</evidence>
<evidence type="ECO:0000256" key="2">
    <source>
        <dbReference type="ARBA" id="ARBA00023125"/>
    </source>
</evidence>
<keyword evidence="1" id="KW-0805">Transcription regulation</keyword>
<dbReference type="PROSITE" id="PS50995">
    <property type="entry name" value="HTH_MARR_2"/>
    <property type="match status" value="1"/>
</dbReference>
<dbReference type="RefSeq" id="WP_119987647.1">
    <property type="nucleotide sequence ID" value="NZ_CP032489.1"/>
</dbReference>
<keyword evidence="3" id="KW-0804">Transcription</keyword>
<evidence type="ECO:0000256" key="3">
    <source>
        <dbReference type="ARBA" id="ARBA00023163"/>
    </source>
</evidence>
<reference evidence="5 6" key="1">
    <citation type="submission" date="2018-09" db="EMBL/GenBank/DDBJ databases">
        <title>Arachidicoccus sp. nov., a bacterium isolated from soil.</title>
        <authorList>
            <person name="Weon H.-Y."/>
            <person name="Kwon S.-W."/>
            <person name="Lee S.A."/>
        </authorList>
    </citation>
    <scope>NUCLEOTIDE SEQUENCE [LARGE SCALE GENOMIC DNA]</scope>
    <source>
        <strain evidence="5 6">KIS59-12</strain>
    </source>
</reference>
<dbReference type="Gene3D" id="1.10.287.100">
    <property type="match status" value="1"/>
</dbReference>
<keyword evidence="6" id="KW-1185">Reference proteome</keyword>
<name>A0A386HPK0_9BACT</name>
<dbReference type="Pfam" id="PF22381">
    <property type="entry name" value="Staph_reg_Sar_Rot"/>
    <property type="match status" value="1"/>
</dbReference>